<organism evidence="2 3">
    <name type="scientific">Thioalkalivibrio versutus</name>
    <dbReference type="NCBI Taxonomy" id="106634"/>
    <lineage>
        <taxon>Bacteria</taxon>
        <taxon>Pseudomonadati</taxon>
        <taxon>Pseudomonadota</taxon>
        <taxon>Gammaproteobacteria</taxon>
        <taxon>Chromatiales</taxon>
        <taxon>Ectothiorhodospiraceae</taxon>
        <taxon>Thioalkalivibrio</taxon>
    </lineage>
</organism>
<dbReference type="OrthoDB" id="5952698at2"/>
<dbReference type="RefSeq" id="WP_047251411.1">
    <property type="nucleotide sequence ID" value="NZ_CP011367.1"/>
</dbReference>
<dbReference type="KEGG" id="tvr:TVD_09030"/>
<dbReference type="PATRIC" id="fig|106634.4.peg.1847"/>
<evidence type="ECO:0000256" key="1">
    <source>
        <dbReference type="SAM" id="SignalP"/>
    </source>
</evidence>
<dbReference type="NCBIfam" id="TIGR02246">
    <property type="entry name" value="SgcJ/EcaC family oxidoreductase"/>
    <property type="match status" value="1"/>
</dbReference>
<dbReference type="AlphaFoldDB" id="A0A0G3G539"/>
<name>A0A0G3G539_9GAMM</name>
<feature type="chain" id="PRO_5002554093" evidence="1">
    <location>
        <begin position="24"/>
        <end position="157"/>
    </location>
</feature>
<proteinExistence type="predicted"/>
<feature type="signal peptide" evidence="1">
    <location>
        <begin position="1"/>
        <end position="23"/>
    </location>
</feature>
<evidence type="ECO:0000313" key="3">
    <source>
        <dbReference type="Proteomes" id="UP000064201"/>
    </source>
</evidence>
<keyword evidence="1" id="KW-0732">Signal</keyword>
<dbReference type="InterPro" id="IPR032710">
    <property type="entry name" value="NTF2-like_dom_sf"/>
</dbReference>
<reference evidence="2 3" key="1">
    <citation type="submission" date="2015-04" db="EMBL/GenBank/DDBJ databases">
        <title>Complete Sequence for the Genome of the Thioalkalivibrio versutus D301.</title>
        <authorList>
            <person name="Mu T."/>
            <person name="Zhou J."/>
            <person name="Xu X."/>
        </authorList>
    </citation>
    <scope>NUCLEOTIDE SEQUENCE [LARGE SCALE GENOMIC DNA]</scope>
    <source>
        <strain evidence="2 3">D301</strain>
    </source>
</reference>
<dbReference type="Gene3D" id="3.10.450.50">
    <property type="match status" value="1"/>
</dbReference>
<accession>A0A0G3G539</accession>
<dbReference type="SUPFAM" id="SSF54427">
    <property type="entry name" value="NTF2-like"/>
    <property type="match status" value="1"/>
</dbReference>
<keyword evidence="3" id="KW-1185">Reference proteome</keyword>
<sequence>MSRKWFLLAALPLAALTSAHAWADPGEIQRILEAKEAAWDAGDGEAWARDYQEDAGLVNLFGTRFNDRATNAKRHTEVLQGPFAGTSLSVDVQDITMLSDDTAFAEALLRVSNIASMPAGLPDRGDGVLHTRMSFLLEHDGHHGWQIRFGQNTAVHR</sequence>
<protein>
    <submittedName>
        <fullName evidence="2">Uncharacterized protein</fullName>
    </submittedName>
</protein>
<dbReference type="Proteomes" id="UP000064201">
    <property type="component" value="Chromosome"/>
</dbReference>
<evidence type="ECO:0000313" key="2">
    <source>
        <dbReference type="EMBL" id="AKJ95489.1"/>
    </source>
</evidence>
<gene>
    <name evidence="2" type="ORF">TVD_09030</name>
</gene>
<dbReference type="InterPro" id="IPR011944">
    <property type="entry name" value="Steroid_delta5-4_isomerase"/>
</dbReference>
<dbReference type="EMBL" id="CP011367">
    <property type="protein sequence ID" value="AKJ95489.1"/>
    <property type="molecule type" value="Genomic_DNA"/>
</dbReference>